<evidence type="ECO:0000259" key="1">
    <source>
        <dbReference type="Pfam" id="PF00535"/>
    </source>
</evidence>
<feature type="domain" description="Glycosyltransferase 2-like" evidence="1">
    <location>
        <begin position="5"/>
        <end position="106"/>
    </location>
</feature>
<evidence type="ECO:0000313" key="3">
    <source>
        <dbReference type="Proteomes" id="UP000191110"/>
    </source>
</evidence>
<reference evidence="2 3" key="1">
    <citation type="submission" date="2016-11" db="EMBL/GenBank/DDBJ databases">
        <title>Mixed transmission modes and dynamic genome evolution in an obligate animal-bacterial symbiosis.</title>
        <authorList>
            <person name="Russell S.L."/>
            <person name="Corbett-Detig R.B."/>
            <person name="Cavanaugh C.M."/>
        </authorList>
    </citation>
    <scope>NUCLEOTIDE SEQUENCE [LARGE SCALE GENOMIC DNA]</scope>
    <source>
        <strain evidence="2">Sveles-Q1</strain>
    </source>
</reference>
<accession>A0A1T2L7X6</accession>
<dbReference type="RefSeq" id="WP_078482930.1">
    <property type="nucleotide sequence ID" value="NZ_MPRL01000013.1"/>
</dbReference>
<dbReference type="OrthoDB" id="9805612at2"/>
<gene>
    <name evidence="2" type="ORF">BOW53_04695</name>
</gene>
<dbReference type="Pfam" id="PF00535">
    <property type="entry name" value="Glycos_transf_2"/>
    <property type="match status" value="1"/>
</dbReference>
<dbReference type="AlphaFoldDB" id="A0A1T2L7X6"/>
<dbReference type="Gene3D" id="3.90.550.10">
    <property type="entry name" value="Spore Coat Polysaccharide Biosynthesis Protein SpsA, Chain A"/>
    <property type="match status" value="1"/>
</dbReference>
<name>A0A1T2L7X6_9GAMM</name>
<dbReference type="PANTHER" id="PTHR22916">
    <property type="entry name" value="GLYCOSYLTRANSFERASE"/>
    <property type="match status" value="1"/>
</dbReference>
<organism evidence="2 3">
    <name type="scientific">Solemya pervernicosa gill symbiont</name>
    <dbReference type="NCBI Taxonomy" id="642797"/>
    <lineage>
        <taxon>Bacteria</taxon>
        <taxon>Pseudomonadati</taxon>
        <taxon>Pseudomonadota</taxon>
        <taxon>Gammaproteobacteria</taxon>
        <taxon>sulfur-oxidizing symbionts</taxon>
    </lineage>
</organism>
<dbReference type="CDD" id="cd00761">
    <property type="entry name" value="Glyco_tranf_GTA_type"/>
    <property type="match status" value="1"/>
</dbReference>
<evidence type="ECO:0000313" key="2">
    <source>
        <dbReference type="EMBL" id="OOZ41170.1"/>
    </source>
</evidence>
<dbReference type="InterPro" id="IPR001173">
    <property type="entry name" value="Glyco_trans_2-like"/>
</dbReference>
<dbReference type="InterPro" id="IPR029044">
    <property type="entry name" value="Nucleotide-diphossugar_trans"/>
</dbReference>
<dbReference type="GO" id="GO:0016758">
    <property type="term" value="F:hexosyltransferase activity"/>
    <property type="evidence" value="ECO:0007669"/>
    <property type="project" value="UniProtKB-ARBA"/>
</dbReference>
<sequence length="229" mass="25377">MSSVSVVIPAYNAATFIAEAIESVLAQSYPATEIIVVDDGSEDETAAVASRFGNDIKLFRQENRGIGAARNLGLDHVCGELVTLLDADDRWHEDKLALQVDCLNQNLGIDMVFGHVVEFLCPHAGSEASQLEVRTDAMPGYYASTLLIRARVIERIGKFSEDVSLGEFIDWYGRAKDAGLKIHLLDHVVAERRVHGSNTSVLQRAQRDDLTHLLKTMLDRRRKSDLKES</sequence>
<dbReference type="EMBL" id="MPRL01000013">
    <property type="protein sequence ID" value="OOZ41170.1"/>
    <property type="molecule type" value="Genomic_DNA"/>
</dbReference>
<dbReference type="PANTHER" id="PTHR22916:SF3">
    <property type="entry name" value="UDP-GLCNAC:BETAGAL BETA-1,3-N-ACETYLGLUCOSAMINYLTRANSFERASE-LIKE PROTEIN 1"/>
    <property type="match status" value="1"/>
</dbReference>
<proteinExistence type="predicted"/>
<dbReference type="SUPFAM" id="SSF53448">
    <property type="entry name" value="Nucleotide-diphospho-sugar transferases"/>
    <property type="match status" value="1"/>
</dbReference>
<protein>
    <recommendedName>
        <fullName evidence="1">Glycosyltransferase 2-like domain-containing protein</fullName>
    </recommendedName>
</protein>
<comment type="caution">
    <text evidence="2">The sequence shown here is derived from an EMBL/GenBank/DDBJ whole genome shotgun (WGS) entry which is preliminary data.</text>
</comment>
<dbReference type="Proteomes" id="UP000191110">
    <property type="component" value="Unassembled WGS sequence"/>
</dbReference>
<keyword evidence="3" id="KW-1185">Reference proteome</keyword>